<reference evidence="2 3" key="1">
    <citation type="submission" date="2024-03" db="EMBL/GenBank/DDBJ databases">
        <title>Inconsistent identification of Apilactobacillus kunkeei-related strains obtained by well-developed overall genome related indices.</title>
        <authorList>
            <person name="Maeno S."/>
            <person name="Endo A."/>
        </authorList>
    </citation>
    <scope>NUCLEOTIDE SEQUENCE [LARGE SCALE GENOMIC DNA]</scope>
    <source>
        <strain evidence="2 3">20H-10</strain>
    </source>
</reference>
<organism evidence="2 3">
    <name type="scientific">Apilactobacillus apinorum</name>
    <dbReference type="NCBI Taxonomy" id="1218495"/>
    <lineage>
        <taxon>Bacteria</taxon>
        <taxon>Bacillati</taxon>
        <taxon>Bacillota</taxon>
        <taxon>Bacilli</taxon>
        <taxon>Lactobacillales</taxon>
        <taxon>Lactobacillaceae</taxon>
        <taxon>Apilactobacillus</taxon>
    </lineage>
</organism>
<comment type="caution">
    <text evidence="2">The sequence shown here is derived from an EMBL/GenBank/DDBJ whole genome shotgun (WGS) entry which is preliminary data.</text>
</comment>
<protein>
    <submittedName>
        <fullName evidence="2">Uncharacterized protein</fullName>
    </submittedName>
</protein>
<dbReference type="EMBL" id="BAABVV010000037">
    <property type="protein sequence ID" value="GAA6114814.1"/>
    <property type="molecule type" value="Genomic_DNA"/>
</dbReference>
<gene>
    <name evidence="2" type="ORF">AP20H10_11770</name>
</gene>
<evidence type="ECO:0000313" key="3">
    <source>
        <dbReference type="Proteomes" id="UP001438112"/>
    </source>
</evidence>
<keyword evidence="1" id="KW-0812">Transmembrane</keyword>
<accession>A0ABP9ZJ64</accession>
<dbReference type="Proteomes" id="UP001438112">
    <property type="component" value="Unassembled WGS sequence"/>
</dbReference>
<evidence type="ECO:0000313" key="2">
    <source>
        <dbReference type="EMBL" id="GAA6114814.1"/>
    </source>
</evidence>
<sequence length="104" mass="11959">MVYIRAHNAIVSSLTIGIVGASIYVAKKLKEEQHLKKINLQVKHAKDTLASNNVCGSWIMKKNNENDYIGAINVLDNNNNIKDHYFEISSKYKFKWVSELQEDY</sequence>
<evidence type="ECO:0000256" key="1">
    <source>
        <dbReference type="SAM" id="Phobius"/>
    </source>
</evidence>
<name>A0ABP9ZJ64_9LACO</name>
<proteinExistence type="predicted"/>
<keyword evidence="3" id="KW-1185">Reference proteome</keyword>
<dbReference type="RefSeq" id="WP_353318416.1">
    <property type="nucleotide sequence ID" value="NZ_BAABVV010000037.1"/>
</dbReference>
<feature type="transmembrane region" description="Helical" evidence="1">
    <location>
        <begin position="6"/>
        <end position="26"/>
    </location>
</feature>
<keyword evidence="1" id="KW-1133">Transmembrane helix</keyword>
<keyword evidence="1" id="KW-0472">Membrane</keyword>